<sequence length="55" mass="5997">MTERTKFDGFLKSVSNKAVPLKLSDLDVVSGATVTQDAIVSAINNGFENLKKEIR</sequence>
<feature type="domain" description="FMN-binding" evidence="1">
    <location>
        <begin position="23"/>
        <end position="46"/>
    </location>
</feature>
<evidence type="ECO:0000313" key="2">
    <source>
        <dbReference type="EMBL" id="HFZ08884.1"/>
    </source>
</evidence>
<dbReference type="InterPro" id="IPR007329">
    <property type="entry name" value="FMN-bd"/>
</dbReference>
<dbReference type="GO" id="GO:0016020">
    <property type="term" value="C:membrane"/>
    <property type="evidence" value="ECO:0007669"/>
    <property type="project" value="InterPro"/>
</dbReference>
<dbReference type="EMBL" id="DTGG01000066">
    <property type="protein sequence ID" value="HFZ08884.1"/>
    <property type="molecule type" value="Genomic_DNA"/>
</dbReference>
<accession>A0A7V3J9S0</accession>
<gene>
    <name evidence="2" type="ORF">ENV41_01980</name>
</gene>
<reference evidence="2" key="1">
    <citation type="journal article" date="2020" name="mSystems">
        <title>Genome- and Community-Level Interaction Insights into Carbon Utilization and Element Cycling Functions of Hydrothermarchaeota in Hydrothermal Sediment.</title>
        <authorList>
            <person name="Zhou Z."/>
            <person name="Liu Y."/>
            <person name="Xu W."/>
            <person name="Pan J."/>
            <person name="Luo Z.H."/>
            <person name="Li M."/>
        </authorList>
    </citation>
    <scope>NUCLEOTIDE SEQUENCE [LARGE SCALE GENOMIC DNA]</scope>
    <source>
        <strain evidence="2">SpSt-757</strain>
    </source>
</reference>
<organism evidence="2">
    <name type="scientific">candidate division CPR3 bacterium</name>
    <dbReference type="NCBI Taxonomy" id="2268181"/>
    <lineage>
        <taxon>Bacteria</taxon>
        <taxon>Bacteria division CPR3</taxon>
    </lineage>
</organism>
<name>A0A7V3J9S0_UNCC3</name>
<protein>
    <submittedName>
        <fullName evidence="2">FMN-binding protein</fullName>
    </submittedName>
</protein>
<dbReference type="Pfam" id="PF04205">
    <property type="entry name" value="FMN_bind"/>
    <property type="match status" value="1"/>
</dbReference>
<proteinExistence type="predicted"/>
<comment type="caution">
    <text evidence="2">The sequence shown here is derived from an EMBL/GenBank/DDBJ whole genome shotgun (WGS) entry which is preliminary data.</text>
</comment>
<evidence type="ECO:0000259" key="1">
    <source>
        <dbReference type="Pfam" id="PF04205"/>
    </source>
</evidence>
<dbReference type="AlphaFoldDB" id="A0A7V3J9S0"/>
<dbReference type="GO" id="GO:0010181">
    <property type="term" value="F:FMN binding"/>
    <property type="evidence" value="ECO:0007669"/>
    <property type="project" value="InterPro"/>
</dbReference>